<dbReference type="GO" id="GO:0003723">
    <property type="term" value="F:RNA binding"/>
    <property type="evidence" value="ECO:0007669"/>
    <property type="project" value="InterPro"/>
</dbReference>
<evidence type="ECO:0000256" key="3">
    <source>
        <dbReference type="ARBA" id="ARBA00022980"/>
    </source>
</evidence>
<dbReference type="InterPro" id="IPR020568">
    <property type="entry name" value="Ribosomal_Su5_D2-typ_SF"/>
</dbReference>
<comment type="subcellular location">
    <subcellularLocation>
        <location evidence="1">Mitochondrion</location>
    </subcellularLocation>
</comment>
<dbReference type="PROSITE" id="PS50881">
    <property type="entry name" value="S5_DSRBD"/>
    <property type="match status" value="1"/>
</dbReference>
<evidence type="ECO:0000256" key="6">
    <source>
        <dbReference type="ARBA" id="ARBA00039335"/>
    </source>
</evidence>
<dbReference type="GO" id="GO:0005763">
    <property type="term" value="C:mitochondrial small ribosomal subunit"/>
    <property type="evidence" value="ECO:0007669"/>
    <property type="project" value="UniProtKB-ARBA"/>
</dbReference>
<dbReference type="GO" id="GO:0006412">
    <property type="term" value="P:translation"/>
    <property type="evidence" value="ECO:0007669"/>
    <property type="project" value="InterPro"/>
</dbReference>
<evidence type="ECO:0000313" key="11">
    <source>
        <dbReference type="EMBL" id="RCK63972.1"/>
    </source>
</evidence>
<dbReference type="SUPFAM" id="SSF54768">
    <property type="entry name" value="dsRNA-binding domain-like"/>
    <property type="match status" value="1"/>
</dbReference>
<comment type="caution">
    <text evidence="11">The sequence shown here is derived from an EMBL/GenBank/DDBJ whole genome shotgun (WGS) entry which is preliminary data.</text>
</comment>
<dbReference type="PANTHER" id="PTHR48277:SF1">
    <property type="entry name" value="MITOCHONDRIAL RIBOSOMAL PROTEIN S5"/>
    <property type="match status" value="1"/>
</dbReference>
<evidence type="ECO:0000256" key="8">
    <source>
        <dbReference type="PROSITE-ProRule" id="PRU00268"/>
    </source>
</evidence>
<dbReference type="FunFam" id="3.30.230.10:FF:000002">
    <property type="entry name" value="30S ribosomal protein S5"/>
    <property type="match status" value="1"/>
</dbReference>
<dbReference type="InterPro" id="IPR013810">
    <property type="entry name" value="Ribosomal_uS5_N"/>
</dbReference>
<dbReference type="Proteomes" id="UP000253472">
    <property type="component" value="Unassembled WGS sequence"/>
</dbReference>
<dbReference type="EMBL" id="QLNQ01000023">
    <property type="protein sequence ID" value="RCK63972.1"/>
    <property type="molecule type" value="Genomic_DNA"/>
</dbReference>
<keyword evidence="3 8" id="KW-0689">Ribosomal protein</keyword>
<keyword evidence="4" id="KW-0496">Mitochondrion</keyword>
<dbReference type="Gene3D" id="3.30.160.20">
    <property type="match status" value="1"/>
</dbReference>
<dbReference type="STRING" id="5486.A0A367YG40"/>
<dbReference type="OrthoDB" id="309483at2759"/>
<feature type="domain" description="S5 DRBM" evidence="10">
    <location>
        <begin position="167"/>
        <end position="231"/>
    </location>
</feature>
<dbReference type="GO" id="GO:0003735">
    <property type="term" value="F:structural constituent of ribosome"/>
    <property type="evidence" value="ECO:0007669"/>
    <property type="project" value="UniProtKB-UniRule"/>
</dbReference>
<evidence type="ECO:0000256" key="1">
    <source>
        <dbReference type="ARBA" id="ARBA00004173"/>
    </source>
</evidence>
<dbReference type="Gene3D" id="3.30.230.10">
    <property type="match status" value="1"/>
</dbReference>
<proteinExistence type="inferred from homology"/>
<dbReference type="InterPro" id="IPR005324">
    <property type="entry name" value="Ribosomal_uS5_C"/>
</dbReference>
<accession>A0A367YG40</accession>
<evidence type="ECO:0000256" key="2">
    <source>
        <dbReference type="ARBA" id="ARBA00008945"/>
    </source>
</evidence>
<comment type="similarity">
    <text evidence="2 9">Belongs to the universal ribosomal protein uS5 family.</text>
</comment>
<dbReference type="Pfam" id="PF03719">
    <property type="entry name" value="Ribosomal_S5_C"/>
    <property type="match status" value="1"/>
</dbReference>
<dbReference type="SUPFAM" id="SSF54211">
    <property type="entry name" value="Ribosomal protein S5 domain 2-like"/>
    <property type="match status" value="1"/>
</dbReference>
<dbReference type="Pfam" id="PF00333">
    <property type="entry name" value="Ribosomal_S5"/>
    <property type="match status" value="1"/>
</dbReference>
<organism evidence="11 12">
    <name type="scientific">Candida viswanathii</name>
    <dbReference type="NCBI Taxonomy" id="5486"/>
    <lineage>
        <taxon>Eukaryota</taxon>
        <taxon>Fungi</taxon>
        <taxon>Dikarya</taxon>
        <taxon>Ascomycota</taxon>
        <taxon>Saccharomycotina</taxon>
        <taxon>Pichiomycetes</taxon>
        <taxon>Debaryomycetaceae</taxon>
        <taxon>Candida/Lodderomyces clade</taxon>
        <taxon>Candida</taxon>
    </lineage>
</organism>
<gene>
    <name evidence="11" type="primary">MRPS5_1</name>
    <name evidence="11" type="ORF">Cantr_10419</name>
</gene>
<keyword evidence="12" id="KW-1185">Reference proteome</keyword>
<dbReference type="PANTHER" id="PTHR48277">
    <property type="entry name" value="MITOCHONDRIAL RIBOSOMAL PROTEIN S5"/>
    <property type="match status" value="1"/>
</dbReference>
<dbReference type="AlphaFoldDB" id="A0A367YG40"/>
<evidence type="ECO:0000256" key="4">
    <source>
        <dbReference type="ARBA" id="ARBA00023128"/>
    </source>
</evidence>
<keyword evidence="5 8" id="KW-0687">Ribonucleoprotein</keyword>
<dbReference type="FunFam" id="3.30.160.20:FF:000022">
    <property type="entry name" value="28S ribosomal protein S5, mitochondrial"/>
    <property type="match status" value="1"/>
</dbReference>
<protein>
    <recommendedName>
        <fullName evidence="6">Small ribosomal subunit protein uS5m</fullName>
    </recommendedName>
    <alternativeName>
        <fullName evidence="7">28S ribosomal protein S5, mitochondrial</fullName>
    </alternativeName>
</protein>
<evidence type="ECO:0000256" key="7">
    <source>
        <dbReference type="ARBA" id="ARBA00041606"/>
    </source>
</evidence>
<dbReference type="InterPro" id="IPR014721">
    <property type="entry name" value="Ribsml_uS5_D2-typ_fold_subgr"/>
</dbReference>
<sequence>MIRQTVQPISILCRSQSTYRWFSTTQRVASDKLDNHKKLLSQFYGPDILKSIEITEASVKPKDLLELKLKGNLGKSKVAPTDETFDYTRNDPEWEQPIIYPNQGLGRAPYPQIPNVNSPDGGDLKIRFKDAPIATNRPDATVSKTPQMIAKELAALTGLDEQYIRRLYVRPLIMKRVSLKTGKGNIANFFVMSVVGDQNGMVGIGIGKSRDGIRTAATKAHWTAVKNLRYVNRYEDRTILGSFEHKLAATKLKYSAAPVGFGLRVNKTAVEICRAAGIKDLRGKVFKSRNPMLVAKCFFEALTNQKTLDTLAANRGKKVVDVARVYYSH</sequence>
<name>A0A367YG40_9ASCO</name>
<reference evidence="11 12" key="1">
    <citation type="submission" date="2018-06" db="EMBL/GenBank/DDBJ databases">
        <title>Whole genome sequencing of Candida tropicalis (genome annotated by CSBL at Korea University).</title>
        <authorList>
            <person name="Ahn J."/>
        </authorList>
    </citation>
    <scope>NUCLEOTIDE SEQUENCE [LARGE SCALE GENOMIC DNA]</scope>
    <source>
        <strain evidence="11 12">ATCC 20962</strain>
    </source>
</reference>
<evidence type="ECO:0000259" key="10">
    <source>
        <dbReference type="PROSITE" id="PS50881"/>
    </source>
</evidence>
<evidence type="ECO:0000256" key="5">
    <source>
        <dbReference type="ARBA" id="ARBA00023274"/>
    </source>
</evidence>
<dbReference type="InterPro" id="IPR000851">
    <property type="entry name" value="Ribosomal_uS5"/>
</dbReference>
<evidence type="ECO:0000313" key="12">
    <source>
        <dbReference type="Proteomes" id="UP000253472"/>
    </source>
</evidence>
<evidence type="ECO:0000256" key="9">
    <source>
        <dbReference type="RuleBase" id="RU003823"/>
    </source>
</evidence>
<dbReference type="GO" id="GO:0005743">
    <property type="term" value="C:mitochondrial inner membrane"/>
    <property type="evidence" value="ECO:0007669"/>
    <property type="project" value="UniProtKB-ARBA"/>
</dbReference>